<name>A0A4U5LWL1_STECR</name>
<evidence type="ECO:0000313" key="3">
    <source>
        <dbReference type="Proteomes" id="UP000298663"/>
    </source>
</evidence>
<protein>
    <recommendedName>
        <fullName evidence="4">Glycosyltransferase family 92 protein</fullName>
    </recommendedName>
</protein>
<gene>
    <name evidence="2" type="ORF">L596_027813</name>
</gene>
<dbReference type="AlphaFoldDB" id="A0A4U5LWL1"/>
<evidence type="ECO:0008006" key="4">
    <source>
        <dbReference type="Google" id="ProtNLM"/>
    </source>
</evidence>
<keyword evidence="3" id="KW-1185">Reference proteome</keyword>
<dbReference type="Pfam" id="PF02995">
    <property type="entry name" value="DUF229"/>
    <property type="match status" value="1"/>
</dbReference>
<reference evidence="2 3" key="1">
    <citation type="journal article" date="2015" name="Genome Biol.">
        <title>Comparative genomics of Steinernema reveals deeply conserved gene regulatory networks.</title>
        <authorList>
            <person name="Dillman A.R."/>
            <person name="Macchietto M."/>
            <person name="Porter C.F."/>
            <person name="Rogers A."/>
            <person name="Williams B."/>
            <person name="Antoshechkin I."/>
            <person name="Lee M.M."/>
            <person name="Goodwin Z."/>
            <person name="Lu X."/>
            <person name="Lewis E.E."/>
            <person name="Goodrich-Blair H."/>
            <person name="Stock S.P."/>
            <person name="Adams B.J."/>
            <person name="Sternberg P.W."/>
            <person name="Mortazavi A."/>
        </authorList>
    </citation>
    <scope>NUCLEOTIDE SEQUENCE [LARGE SCALE GENOMIC DNA]</scope>
    <source>
        <strain evidence="2 3">ALL</strain>
    </source>
</reference>
<evidence type="ECO:0000313" key="2">
    <source>
        <dbReference type="EMBL" id="TKR60586.1"/>
    </source>
</evidence>
<reference evidence="2 3" key="2">
    <citation type="journal article" date="2019" name="G3 (Bethesda)">
        <title>Hybrid Assembly of the Genome of the Entomopathogenic Nematode Steinernema carpocapsae Identifies the X-Chromosome.</title>
        <authorList>
            <person name="Serra L."/>
            <person name="Macchietto M."/>
            <person name="Macias-Munoz A."/>
            <person name="McGill C.J."/>
            <person name="Rodriguez I.M."/>
            <person name="Rodriguez B."/>
            <person name="Murad R."/>
            <person name="Mortazavi A."/>
        </authorList>
    </citation>
    <scope>NUCLEOTIDE SEQUENCE [LARGE SCALE GENOMIC DNA]</scope>
    <source>
        <strain evidence="2 3">ALL</strain>
    </source>
</reference>
<accession>A0A4U5LWL1</accession>
<feature type="signal peptide" evidence="1">
    <location>
        <begin position="1"/>
        <end position="27"/>
    </location>
</feature>
<dbReference type="GO" id="GO:0005615">
    <property type="term" value="C:extracellular space"/>
    <property type="evidence" value="ECO:0007669"/>
    <property type="project" value="TreeGrafter"/>
</dbReference>
<dbReference type="InterPro" id="IPR004245">
    <property type="entry name" value="DUF229"/>
</dbReference>
<dbReference type="Proteomes" id="UP000298663">
    <property type="component" value="Unassembled WGS sequence"/>
</dbReference>
<organism evidence="2 3">
    <name type="scientific">Steinernema carpocapsae</name>
    <name type="common">Entomopathogenic nematode</name>
    <dbReference type="NCBI Taxonomy" id="34508"/>
    <lineage>
        <taxon>Eukaryota</taxon>
        <taxon>Metazoa</taxon>
        <taxon>Ecdysozoa</taxon>
        <taxon>Nematoda</taxon>
        <taxon>Chromadorea</taxon>
        <taxon>Rhabditida</taxon>
        <taxon>Tylenchina</taxon>
        <taxon>Panagrolaimomorpha</taxon>
        <taxon>Strongyloidoidea</taxon>
        <taxon>Steinernematidae</taxon>
        <taxon>Steinernema</taxon>
    </lineage>
</organism>
<dbReference type="EMBL" id="AZBU02000011">
    <property type="protein sequence ID" value="TKR60586.1"/>
    <property type="molecule type" value="Genomic_DNA"/>
</dbReference>
<evidence type="ECO:0000256" key="1">
    <source>
        <dbReference type="SAM" id="SignalP"/>
    </source>
</evidence>
<proteinExistence type="predicted"/>
<feature type="chain" id="PRO_5020662681" description="Glycosyltransferase family 92 protein" evidence="1">
    <location>
        <begin position="28"/>
        <end position="391"/>
    </location>
</feature>
<dbReference type="PANTHER" id="PTHR10974:SF1">
    <property type="entry name" value="FI08016P-RELATED"/>
    <property type="match status" value="1"/>
</dbReference>
<comment type="caution">
    <text evidence="2">The sequence shown here is derived from an EMBL/GenBank/DDBJ whole genome shotgun (WGS) entry which is preliminary data.</text>
</comment>
<keyword evidence="1" id="KW-0732">Signal</keyword>
<dbReference type="OrthoDB" id="413313at2759"/>
<dbReference type="PANTHER" id="PTHR10974">
    <property type="entry name" value="FI08016P-RELATED"/>
    <property type="match status" value="1"/>
</dbReference>
<dbReference type="STRING" id="34508.A0A4U5LWL1"/>
<sequence>MRRSSRQIQYVLFSCLSALLFLLFVSSRNKENIVIVDEYSELGRPKAKANVEKVVVGSSPVPVKKDDEKMACRLPKLEQNRPEVMQFYKDKVTLNCASENDWVFVDEEGRLQLTEEAKTKHGADTKCSVSYVLRISDFKEKLQKSSEESMIGKKLVDSDFFWANCEAANGKKWSGMLMTVVRNESRVEALKARQRPSDLNVWPTADRRSLPKTVEFFEKKMGGVVLDGYNIVGDGTPQAFIPILTANTEVELPPTRKRDRNANFVDVYPFIWNNFSDAGYATLYGEDMANVGIYSYRLKGFHKQPADHYVRTFFQEAEKKLSNLNCIGSNPMHNVWIKYSNEFMQRYADIPWFQLLHHGRLSHDDINLVSVMDDDFAANLETQLGHSRARS</sequence>
<dbReference type="CDD" id="cd16021">
    <property type="entry name" value="ALP_like"/>
    <property type="match status" value="1"/>
</dbReference>